<evidence type="ECO:0000256" key="2">
    <source>
        <dbReference type="ARBA" id="ARBA00023125"/>
    </source>
</evidence>
<name>A0ABU1FWV3_9MICC</name>
<evidence type="ECO:0000256" key="3">
    <source>
        <dbReference type="SAM" id="MobiDB-lite"/>
    </source>
</evidence>
<evidence type="ECO:0000313" key="6">
    <source>
        <dbReference type="Proteomes" id="UP001260872"/>
    </source>
</evidence>
<keyword evidence="6" id="KW-1185">Reference proteome</keyword>
<accession>A0ABU1FWV3</accession>
<dbReference type="Pfam" id="PF00772">
    <property type="entry name" value="DnaB"/>
    <property type="match status" value="1"/>
</dbReference>
<proteinExistence type="predicted"/>
<organism evidence="5 6">
    <name type="scientific">Nesterenkonia flava</name>
    <dbReference type="NCBI Taxonomy" id="469799"/>
    <lineage>
        <taxon>Bacteria</taxon>
        <taxon>Bacillati</taxon>
        <taxon>Actinomycetota</taxon>
        <taxon>Actinomycetes</taxon>
        <taxon>Micrococcales</taxon>
        <taxon>Micrococcaceae</taxon>
        <taxon>Nesterenkonia</taxon>
    </lineage>
</organism>
<reference evidence="6" key="1">
    <citation type="submission" date="2023-07" db="EMBL/GenBank/DDBJ databases">
        <title>Description of three actinobacteria isolated from air of manufacturing shop in a pharmaceutical factory.</title>
        <authorList>
            <person name="Zhang D.-F."/>
        </authorList>
    </citation>
    <scope>NUCLEOTIDE SEQUENCE [LARGE SCALE GENOMIC DNA]</scope>
    <source>
        <strain evidence="6">CCTCC AB 207010</strain>
    </source>
</reference>
<feature type="domain" description="DNA helicase DnaB-like N-terminal" evidence="4">
    <location>
        <begin position="203"/>
        <end position="301"/>
    </location>
</feature>
<protein>
    <submittedName>
        <fullName evidence="5">DnaB-like helicase N-terminal domain-containing protein</fullName>
    </submittedName>
</protein>
<dbReference type="SUPFAM" id="SSF48024">
    <property type="entry name" value="N-terminal domain of DnaB helicase"/>
    <property type="match status" value="1"/>
</dbReference>
<dbReference type="PANTHER" id="PTHR30153">
    <property type="entry name" value="REPLICATIVE DNA HELICASE DNAB"/>
    <property type="match status" value="1"/>
</dbReference>
<feature type="region of interest" description="Disordered" evidence="3">
    <location>
        <begin position="183"/>
        <end position="203"/>
    </location>
</feature>
<dbReference type="EMBL" id="JAVKGT010000044">
    <property type="protein sequence ID" value="MDR5712950.1"/>
    <property type="molecule type" value="Genomic_DNA"/>
</dbReference>
<evidence type="ECO:0000313" key="5">
    <source>
        <dbReference type="EMBL" id="MDR5712950.1"/>
    </source>
</evidence>
<dbReference type="InterPro" id="IPR007693">
    <property type="entry name" value="DNA_helicase_DnaB-like_N"/>
</dbReference>
<dbReference type="RefSeq" id="WP_310538318.1">
    <property type="nucleotide sequence ID" value="NZ_BAAAOC010000012.1"/>
</dbReference>
<comment type="caution">
    <text evidence="5">The sequence shown here is derived from an EMBL/GenBank/DDBJ whole genome shotgun (WGS) entry which is preliminary data.</text>
</comment>
<dbReference type="InterPro" id="IPR036185">
    <property type="entry name" value="DNA_heli_DnaB-like_N_sf"/>
</dbReference>
<dbReference type="Gene3D" id="1.10.860.10">
    <property type="entry name" value="DNAb Helicase, Chain A"/>
    <property type="match status" value="1"/>
</dbReference>
<dbReference type="Proteomes" id="UP001260872">
    <property type="component" value="Unassembled WGS sequence"/>
</dbReference>
<dbReference type="PANTHER" id="PTHR30153:SF2">
    <property type="entry name" value="REPLICATIVE DNA HELICASE"/>
    <property type="match status" value="1"/>
</dbReference>
<gene>
    <name evidence="5" type="ORF">RH857_12550</name>
</gene>
<keyword evidence="1" id="KW-0235">DNA replication</keyword>
<evidence type="ECO:0000259" key="4">
    <source>
        <dbReference type="Pfam" id="PF00772"/>
    </source>
</evidence>
<evidence type="ECO:0000256" key="1">
    <source>
        <dbReference type="ARBA" id="ARBA00022705"/>
    </source>
</evidence>
<keyword evidence="2" id="KW-0238">DNA-binding</keyword>
<sequence>MPKYLAETTSTITRRFIIDVDETKLDEQIPAHGAAQGAAVWGITAELGDAVTLHKYHEEEADPAQITSLTDLPDNLTFTPREASFGTKAYHRVITPDGQYVKNTDAPVTPADLAAAPVGACYRVEEKCRSTKDAHGRWAFHGLLGLDYWEDPQGLLEKYPDGRIITDCNDSKWVMTSPFTGSTAAPRGEYTKPGPEEPYRPTSDTVAEDSALACMILSKHGRKAASGLTASDFTQSSHRFIFQAIRELDDTNQPVDVVTITEKLHKESKLSLVGGPETIHQLAGAIPGSDNADFYVRLVREAAENRRAGGEDEHA</sequence>
<dbReference type="InterPro" id="IPR016136">
    <property type="entry name" value="DNA_helicase_N/primase_C"/>
</dbReference>